<gene>
    <name evidence="1" type="ORF">GTOL_10534</name>
</gene>
<dbReference type="RefSeq" id="WP_220634707.1">
    <property type="nucleotide sequence ID" value="NZ_CAJQUM010000001.1"/>
</dbReference>
<evidence type="ECO:0000313" key="2">
    <source>
        <dbReference type="Proteomes" id="UP000742786"/>
    </source>
</evidence>
<accession>A0A916NGV9</accession>
<proteinExistence type="predicted"/>
<name>A0A916NGV9_9PROT</name>
<protein>
    <submittedName>
        <fullName evidence="1">Uncharacterized protein</fullName>
    </submittedName>
</protein>
<dbReference type="EMBL" id="CAJQUM010000001">
    <property type="protein sequence ID" value="CAG4882652.1"/>
    <property type="molecule type" value="Genomic_DNA"/>
</dbReference>
<sequence>MKRLNVVIHAELEVPDDWELVEHPSGAQVLKIGDEFVDFDIAPLSTRSDDPDAEWSDEDAEIVGKVLDAVIGLDTDLELKFQH</sequence>
<comment type="caution">
    <text evidence="1">The sequence shown here is derived from an EMBL/GenBank/DDBJ whole genome shotgun (WGS) entry which is preliminary data.</text>
</comment>
<reference evidence="1" key="1">
    <citation type="submission" date="2021-04" db="EMBL/GenBank/DDBJ databases">
        <authorList>
            <person name="Hornung B."/>
        </authorList>
    </citation>
    <scope>NUCLEOTIDE SEQUENCE</scope>
    <source>
        <strain evidence="1">G5G6</strain>
    </source>
</reference>
<dbReference type="Proteomes" id="UP000742786">
    <property type="component" value="Unassembled WGS sequence"/>
</dbReference>
<organism evidence="1 2">
    <name type="scientific">Georgfuchsia toluolica</name>
    <dbReference type="NCBI Taxonomy" id="424218"/>
    <lineage>
        <taxon>Bacteria</taxon>
        <taxon>Pseudomonadati</taxon>
        <taxon>Pseudomonadota</taxon>
        <taxon>Betaproteobacteria</taxon>
        <taxon>Nitrosomonadales</taxon>
        <taxon>Sterolibacteriaceae</taxon>
        <taxon>Georgfuchsia</taxon>
    </lineage>
</organism>
<evidence type="ECO:0000313" key="1">
    <source>
        <dbReference type="EMBL" id="CAG4882652.1"/>
    </source>
</evidence>
<keyword evidence="2" id="KW-1185">Reference proteome</keyword>
<dbReference type="AlphaFoldDB" id="A0A916NGV9"/>